<organism evidence="1 2">
    <name type="scientific">Nesterenkonia massiliensis</name>
    <dbReference type="NCBI Taxonomy" id="1232429"/>
    <lineage>
        <taxon>Bacteria</taxon>
        <taxon>Bacillati</taxon>
        <taxon>Actinomycetota</taxon>
        <taxon>Actinomycetes</taxon>
        <taxon>Micrococcales</taxon>
        <taxon>Micrococcaceae</taxon>
        <taxon>Nesterenkonia</taxon>
    </lineage>
</organism>
<dbReference type="RefSeq" id="WP_260073942.1">
    <property type="nucleotide sequence ID" value="NZ_JALXMO010000062.1"/>
</dbReference>
<gene>
    <name evidence="1" type="ORF">M3B43_12015</name>
</gene>
<proteinExistence type="predicted"/>
<evidence type="ECO:0000313" key="2">
    <source>
        <dbReference type="Proteomes" id="UP001205046"/>
    </source>
</evidence>
<keyword evidence="2" id="KW-1185">Reference proteome</keyword>
<sequence length="162" mass="18028">MNKIAYLDSSRALSRGSKFTGKILAPIVGSRVEDQPLPIGDLPEPRPLSVAEIAQQRDGSHCRICTALLHSEHDDARPNPRLVNLLPGHPAGEKPELGIVLACQPCADDVVFIHRNPDYSGYEQLTLIQEARKFRILQRTLKLLYLENCSMANLKPLEVVTR</sequence>
<reference evidence="1 2" key="1">
    <citation type="submission" date="2022-04" db="EMBL/GenBank/DDBJ databases">
        <title>Human microbiome associated bacterial genomes.</title>
        <authorList>
            <person name="Sandstrom S."/>
            <person name="Salamzade R."/>
            <person name="Kalan L.R."/>
        </authorList>
    </citation>
    <scope>NUCLEOTIDE SEQUENCE [LARGE SCALE GENOMIC DNA]</scope>
    <source>
        <strain evidence="2">p3-SID767</strain>
    </source>
</reference>
<evidence type="ECO:0008006" key="3">
    <source>
        <dbReference type="Google" id="ProtNLM"/>
    </source>
</evidence>
<accession>A0ABT2HTK2</accession>
<comment type="caution">
    <text evidence="1">The sequence shown here is derived from an EMBL/GenBank/DDBJ whole genome shotgun (WGS) entry which is preliminary data.</text>
</comment>
<evidence type="ECO:0000313" key="1">
    <source>
        <dbReference type="EMBL" id="MCT1608023.1"/>
    </source>
</evidence>
<dbReference type="Proteomes" id="UP001205046">
    <property type="component" value="Unassembled WGS sequence"/>
</dbReference>
<name>A0ABT2HTK2_9MICC</name>
<dbReference type="EMBL" id="JALXMO010000062">
    <property type="protein sequence ID" value="MCT1608023.1"/>
    <property type="molecule type" value="Genomic_DNA"/>
</dbReference>
<protein>
    <recommendedName>
        <fullName evidence="3">HNH endonuclease</fullName>
    </recommendedName>
</protein>